<reference evidence="3" key="1">
    <citation type="submission" date="2017-02" db="UniProtKB">
        <authorList>
            <consortium name="WormBaseParasite"/>
        </authorList>
    </citation>
    <scope>IDENTIFICATION</scope>
</reference>
<gene>
    <name evidence="1" type="ORF">HNAJ_LOCUS1883</name>
</gene>
<dbReference type="AlphaFoldDB" id="A0A0R3T4A4"/>
<proteinExistence type="predicted"/>
<keyword evidence="2" id="KW-1185">Reference proteome</keyword>
<accession>A0A0R3T4A4</accession>
<sequence>MIAIQADSDYEAPPKDEVVVIAELQEFGGYWNMNKETAKMLKVDLGQLTSLKLPEAKNEKVWATLLVIAYLRTCLASKKNEWELVVEKAIDWLTNDQGCCDIEALTQRAEAELKKLI</sequence>
<evidence type="ECO:0000313" key="2">
    <source>
        <dbReference type="Proteomes" id="UP000278807"/>
    </source>
</evidence>
<dbReference type="PANTHER" id="PTHR45737">
    <property type="entry name" value="VON WILLEBRAND FACTOR A DOMAIN-CONTAINING PROTEIN 5A"/>
    <property type="match status" value="1"/>
</dbReference>
<reference evidence="1 2" key="2">
    <citation type="submission" date="2018-11" db="EMBL/GenBank/DDBJ databases">
        <authorList>
            <consortium name="Pathogen Informatics"/>
        </authorList>
    </citation>
    <scope>NUCLEOTIDE SEQUENCE [LARGE SCALE GENOMIC DNA]</scope>
</reference>
<protein>
    <submittedName>
        <fullName evidence="3">Phage protein</fullName>
    </submittedName>
</protein>
<dbReference type="PANTHER" id="PTHR45737:SF6">
    <property type="entry name" value="VON WILLEBRAND FACTOR A DOMAIN-CONTAINING PROTEIN 5A"/>
    <property type="match status" value="1"/>
</dbReference>
<dbReference type="Proteomes" id="UP000278807">
    <property type="component" value="Unassembled WGS sequence"/>
</dbReference>
<dbReference type="EMBL" id="UZAE01000814">
    <property type="protein sequence ID" value="VDN97742.1"/>
    <property type="molecule type" value="Genomic_DNA"/>
</dbReference>
<dbReference type="OrthoDB" id="6273170at2759"/>
<evidence type="ECO:0000313" key="3">
    <source>
        <dbReference type="WBParaSite" id="HNAJ_0000188401-mRNA-1"/>
    </source>
</evidence>
<evidence type="ECO:0000313" key="1">
    <source>
        <dbReference type="EMBL" id="VDN97742.1"/>
    </source>
</evidence>
<organism evidence="3">
    <name type="scientific">Rodentolepis nana</name>
    <name type="common">Dwarf tapeworm</name>
    <name type="synonym">Hymenolepis nana</name>
    <dbReference type="NCBI Taxonomy" id="102285"/>
    <lineage>
        <taxon>Eukaryota</taxon>
        <taxon>Metazoa</taxon>
        <taxon>Spiralia</taxon>
        <taxon>Lophotrochozoa</taxon>
        <taxon>Platyhelminthes</taxon>
        <taxon>Cestoda</taxon>
        <taxon>Eucestoda</taxon>
        <taxon>Cyclophyllidea</taxon>
        <taxon>Hymenolepididae</taxon>
        <taxon>Rodentolepis</taxon>
    </lineage>
</organism>
<dbReference type="STRING" id="102285.A0A0R3T4A4"/>
<name>A0A0R3T4A4_RODNA</name>
<dbReference type="WBParaSite" id="HNAJ_0000188401-mRNA-1">
    <property type="protein sequence ID" value="HNAJ_0000188401-mRNA-1"/>
    <property type="gene ID" value="HNAJ_0000188401"/>
</dbReference>